<evidence type="ECO:0000259" key="9">
    <source>
        <dbReference type="SMART" id="SM00650"/>
    </source>
</evidence>
<dbReference type="HAMAP" id="MF_00607">
    <property type="entry name" value="16SrRNA_methyltr_A"/>
    <property type="match status" value="1"/>
</dbReference>
<comment type="similarity">
    <text evidence="7">Belongs to the class I-like SAM-binding methyltransferase superfamily. rRNA adenine N(6)-methyltransferase family. RsmA subfamily.</text>
</comment>
<accession>A0ABY5DR93</accession>
<evidence type="ECO:0000313" key="11">
    <source>
        <dbReference type="Proteomes" id="UP001056035"/>
    </source>
</evidence>
<reference evidence="10 11" key="1">
    <citation type="submission" date="2022-06" db="EMBL/GenBank/DDBJ databases">
        <title>Paraconexibacter antarcticus.</title>
        <authorList>
            <person name="Kim C.S."/>
        </authorList>
    </citation>
    <scope>NUCLEOTIDE SEQUENCE [LARGE SCALE GENOMIC DNA]</scope>
    <source>
        <strain evidence="10 11">02-257</strain>
    </source>
</reference>
<comment type="subcellular location">
    <subcellularLocation>
        <location evidence="7">Cytoplasm</location>
    </subcellularLocation>
</comment>
<dbReference type="InterPro" id="IPR001737">
    <property type="entry name" value="KsgA/Erm"/>
</dbReference>
<comment type="function">
    <text evidence="7">Specifically dimethylates two adjacent adenosines (A1518 and A1519) in the loop of a conserved hairpin near the 3'-end of 16S rRNA in the 30S particle. May play a critical role in biogenesis of 30S subunits.</text>
</comment>
<evidence type="ECO:0000256" key="5">
    <source>
        <dbReference type="ARBA" id="ARBA00022691"/>
    </source>
</evidence>
<dbReference type="InterPro" id="IPR029063">
    <property type="entry name" value="SAM-dependent_MTases_sf"/>
</dbReference>
<gene>
    <name evidence="7 10" type="primary">rsmA</name>
    <name evidence="7" type="synonym">ksgA</name>
    <name evidence="10" type="ORF">NBH00_19135</name>
</gene>
<keyword evidence="5 7" id="KW-0949">S-adenosyl-L-methionine</keyword>
<keyword evidence="2 7" id="KW-0698">rRNA processing</keyword>
<comment type="catalytic activity">
    <reaction evidence="7">
        <text>adenosine(1518)/adenosine(1519) in 16S rRNA + 4 S-adenosyl-L-methionine = N(6)-dimethyladenosine(1518)/N(6)-dimethyladenosine(1519) in 16S rRNA + 4 S-adenosyl-L-homocysteine + 4 H(+)</text>
        <dbReference type="Rhea" id="RHEA:19609"/>
        <dbReference type="Rhea" id="RHEA-COMP:10232"/>
        <dbReference type="Rhea" id="RHEA-COMP:10233"/>
        <dbReference type="ChEBI" id="CHEBI:15378"/>
        <dbReference type="ChEBI" id="CHEBI:57856"/>
        <dbReference type="ChEBI" id="CHEBI:59789"/>
        <dbReference type="ChEBI" id="CHEBI:74411"/>
        <dbReference type="ChEBI" id="CHEBI:74493"/>
        <dbReference type="EC" id="2.1.1.182"/>
    </reaction>
</comment>
<evidence type="ECO:0000313" key="10">
    <source>
        <dbReference type="EMBL" id="UTI63451.1"/>
    </source>
</evidence>
<dbReference type="PROSITE" id="PS51689">
    <property type="entry name" value="SAM_RNA_A_N6_MT"/>
    <property type="match status" value="1"/>
</dbReference>
<evidence type="ECO:0000256" key="2">
    <source>
        <dbReference type="ARBA" id="ARBA00022552"/>
    </source>
</evidence>
<dbReference type="Gene3D" id="1.10.8.100">
    <property type="entry name" value="Ribosomal RNA adenine dimethylase-like, domain 2"/>
    <property type="match status" value="1"/>
</dbReference>
<keyword evidence="11" id="KW-1185">Reference proteome</keyword>
<keyword evidence="4 7" id="KW-0808">Transferase</keyword>
<evidence type="ECO:0000256" key="7">
    <source>
        <dbReference type="HAMAP-Rule" id="MF_00607"/>
    </source>
</evidence>
<protein>
    <recommendedName>
        <fullName evidence="7">Ribosomal RNA small subunit methyltransferase A</fullName>
        <ecNumber evidence="7">2.1.1.182</ecNumber>
    </recommendedName>
    <alternativeName>
        <fullName evidence="7">16S rRNA (adenine(1518)-N(6)/adenine(1519)-N(6))-dimethyltransferase</fullName>
    </alternativeName>
    <alternativeName>
        <fullName evidence="7">16S rRNA dimethyladenosine transferase</fullName>
    </alternativeName>
    <alternativeName>
        <fullName evidence="7">16S rRNA dimethylase</fullName>
    </alternativeName>
    <alternativeName>
        <fullName evidence="7">S-adenosylmethionine-6-N', N'-adenosyl(rRNA) dimethyltransferase</fullName>
    </alternativeName>
</protein>
<dbReference type="EMBL" id="CP098502">
    <property type="protein sequence ID" value="UTI63451.1"/>
    <property type="molecule type" value="Genomic_DNA"/>
</dbReference>
<feature type="binding site" evidence="7 8">
    <location>
        <position position="30"/>
    </location>
    <ligand>
        <name>S-adenosyl-L-methionine</name>
        <dbReference type="ChEBI" id="CHEBI:59789"/>
    </ligand>
</feature>
<feature type="binding site" evidence="7 8">
    <location>
        <position position="104"/>
    </location>
    <ligand>
        <name>S-adenosyl-L-methionine</name>
        <dbReference type="ChEBI" id="CHEBI:59789"/>
    </ligand>
</feature>
<evidence type="ECO:0000256" key="8">
    <source>
        <dbReference type="PROSITE-ProRule" id="PRU01026"/>
    </source>
</evidence>
<name>A0ABY5DR93_9ACTN</name>
<feature type="binding site" evidence="7 8">
    <location>
        <position position="78"/>
    </location>
    <ligand>
        <name>S-adenosyl-L-methionine</name>
        <dbReference type="ChEBI" id="CHEBI:59789"/>
    </ligand>
</feature>
<dbReference type="NCBIfam" id="TIGR00755">
    <property type="entry name" value="ksgA"/>
    <property type="match status" value="1"/>
</dbReference>
<dbReference type="PANTHER" id="PTHR11727">
    <property type="entry name" value="DIMETHYLADENOSINE TRANSFERASE"/>
    <property type="match status" value="1"/>
</dbReference>
<dbReference type="InterPro" id="IPR020598">
    <property type="entry name" value="rRNA_Ade_methylase_Trfase_N"/>
</dbReference>
<dbReference type="Pfam" id="PF00398">
    <property type="entry name" value="RrnaAD"/>
    <property type="match status" value="1"/>
</dbReference>
<dbReference type="Gene3D" id="3.40.50.150">
    <property type="entry name" value="Vaccinia Virus protein VP39"/>
    <property type="match status" value="1"/>
</dbReference>
<proteinExistence type="inferred from homology"/>
<evidence type="ECO:0000256" key="4">
    <source>
        <dbReference type="ARBA" id="ARBA00022679"/>
    </source>
</evidence>
<keyword evidence="1 7" id="KW-0963">Cytoplasm</keyword>
<dbReference type="EC" id="2.1.1.182" evidence="7"/>
<dbReference type="PANTHER" id="PTHR11727:SF7">
    <property type="entry name" value="DIMETHYLADENOSINE TRANSFERASE-RELATED"/>
    <property type="match status" value="1"/>
</dbReference>
<evidence type="ECO:0000256" key="6">
    <source>
        <dbReference type="ARBA" id="ARBA00022884"/>
    </source>
</evidence>
<dbReference type="InterPro" id="IPR011530">
    <property type="entry name" value="rRNA_adenine_dimethylase"/>
</dbReference>
<feature type="binding site" evidence="7 8">
    <location>
        <position position="32"/>
    </location>
    <ligand>
        <name>S-adenosyl-L-methionine</name>
        <dbReference type="ChEBI" id="CHEBI:59789"/>
    </ligand>
</feature>
<dbReference type="SUPFAM" id="SSF53335">
    <property type="entry name" value="S-adenosyl-L-methionine-dependent methyltransferases"/>
    <property type="match status" value="1"/>
</dbReference>
<dbReference type="GO" id="GO:0052908">
    <property type="term" value="F:16S rRNA (adenine(1518)-N(6)/adenine(1519)-N(6))-dimethyltransferase activity"/>
    <property type="evidence" value="ECO:0007669"/>
    <property type="project" value="UniProtKB-EC"/>
</dbReference>
<sequence>MTADDGLPTQPTLRRLKAFGVRPKRDLGQNFLIDSNILGVIARAADLQPDDVALEIGGGLGVLSEYLAPLVAHTHVIEVDRSLEPALRDALDPFAGHATLHFGDALQLDLRALDPLPTKVVANLPYGIAATAIIKTIDELPEVTTWVAMVQKEVGERFAAAAATPAYGVPSVLAQLSCTVKVHHKVSRSVFHPVPGVDSVLVVLHRRMDVEPADKALRTLVQAAFAHRRKALAGSLKLHPAYDADVRERARAALVALGHPADVRAERLTPEDFRALAEALR</sequence>
<keyword evidence="6 7" id="KW-0694">RNA-binding</keyword>
<feature type="binding site" evidence="7 8">
    <location>
        <position position="123"/>
    </location>
    <ligand>
        <name>S-adenosyl-L-methionine</name>
        <dbReference type="ChEBI" id="CHEBI:59789"/>
    </ligand>
</feature>
<dbReference type="Proteomes" id="UP001056035">
    <property type="component" value="Chromosome"/>
</dbReference>
<dbReference type="InterPro" id="IPR023165">
    <property type="entry name" value="rRNA_Ade_diMease-like_C"/>
</dbReference>
<feature type="domain" description="Ribosomal RNA adenine methylase transferase N-terminal" evidence="9">
    <location>
        <begin position="37"/>
        <end position="208"/>
    </location>
</feature>
<evidence type="ECO:0000256" key="1">
    <source>
        <dbReference type="ARBA" id="ARBA00022490"/>
    </source>
</evidence>
<feature type="binding site" evidence="7 8">
    <location>
        <position position="57"/>
    </location>
    <ligand>
        <name>S-adenosyl-L-methionine</name>
        <dbReference type="ChEBI" id="CHEBI:59789"/>
    </ligand>
</feature>
<dbReference type="SMART" id="SM00650">
    <property type="entry name" value="rADc"/>
    <property type="match status" value="1"/>
</dbReference>
<organism evidence="10 11">
    <name type="scientific">Paraconexibacter antarcticus</name>
    <dbReference type="NCBI Taxonomy" id="2949664"/>
    <lineage>
        <taxon>Bacteria</taxon>
        <taxon>Bacillati</taxon>
        <taxon>Actinomycetota</taxon>
        <taxon>Thermoleophilia</taxon>
        <taxon>Solirubrobacterales</taxon>
        <taxon>Paraconexibacteraceae</taxon>
        <taxon>Paraconexibacter</taxon>
    </lineage>
</organism>
<dbReference type="RefSeq" id="WP_254570176.1">
    <property type="nucleotide sequence ID" value="NZ_CP098502.1"/>
</dbReference>
<evidence type="ECO:0000256" key="3">
    <source>
        <dbReference type="ARBA" id="ARBA00022603"/>
    </source>
</evidence>
<keyword evidence="3 7" id="KW-0489">Methyltransferase</keyword>